<comment type="subcellular location">
    <subcellularLocation>
        <location evidence="1">Nucleus</location>
    </subcellularLocation>
</comment>
<evidence type="ECO:0000256" key="4">
    <source>
        <dbReference type="ARBA" id="ARBA00023163"/>
    </source>
</evidence>
<evidence type="ECO:0000256" key="6">
    <source>
        <dbReference type="SAM" id="MobiDB-lite"/>
    </source>
</evidence>
<dbReference type="InterPro" id="IPR036576">
    <property type="entry name" value="WRKY_dom_sf"/>
</dbReference>
<dbReference type="PANTHER" id="PTHR31282">
    <property type="entry name" value="WRKY TRANSCRIPTION FACTOR 21-RELATED"/>
    <property type="match status" value="1"/>
</dbReference>
<organism evidence="8 9">
    <name type="scientific">Arachis duranensis</name>
    <name type="common">Wild peanut</name>
    <dbReference type="NCBI Taxonomy" id="130453"/>
    <lineage>
        <taxon>Eukaryota</taxon>
        <taxon>Viridiplantae</taxon>
        <taxon>Streptophyta</taxon>
        <taxon>Embryophyta</taxon>
        <taxon>Tracheophyta</taxon>
        <taxon>Spermatophyta</taxon>
        <taxon>Magnoliopsida</taxon>
        <taxon>eudicotyledons</taxon>
        <taxon>Gunneridae</taxon>
        <taxon>Pentapetalae</taxon>
        <taxon>rosids</taxon>
        <taxon>fabids</taxon>
        <taxon>Fabales</taxon>
        <taxon>Fabaceae</taxon>
        <taxon>Papilionoideae</taxon>
        <taxon>50 kb inversion clade</taxon>
        <taxon>dalbergioids sensu lato</taxon>
        <taxon>Dalbergieae</taxon>
        <taxon>Pterocarpus clade</taxon>
        <taxon>Arachis</taxon>
    </lineage>
</organism>
<dbReference type="Gene3D" id="2.20.25.80">
    <property type="entry name" value="WRKY domain"/>
    <property type="match status" value="1"/>
</dbReference>
<reference evidence="9" key="2">
    <citation type="submission" date="2025-08" db="UniProtKB">
        <authorList>
            <consortium name="RefSeq"/>
        </authorList>
    </citation>
    <scope>IDENTIFICATION</scope>
    <source>
        <tissue evidence="9">Whole plant</tissue>
    </source>
</reference>
<dbReference type="SMART" id="SM00774">
    <property type="entry name" value="WRKY"/>
    <property type="match status" value="1"/>
</dbReference>
<dbReference type="Proteomes" id="UP000515211">
    <property type="component" value="Chromosome 7"/>
</dbReference>
<keyword evidence="8" id="KW-1185">Reference proteome</keyword>
<keyword evidence="4" id="KW-0804">Transcription</keyword>
<dbReference type="GeneID" id="110273813"/>
<evidence type="ECO:0000256" key="1">
    <source>
        <dbReference type="ARBA" id="ARBA00004123"/>
    </source>
</evidence>
<evidence type="ECO:0000313" key="9">
    <source>
        <dbReference type="RefSeq" id="XP_052108185.1"/>
    </source>
</evidence>
<keyword evidence="3" id="KW-0238">DNA-binding</keyword>
<feature type="compositionally biased region" description="Low complexity" evidence="6">
    <location>
        <begin position="71"/>
        <end position="91"/>
    </location>
</feature>
<feature type="domain" description="WRKY" evidence="7">
    <location>
        <begin position="108"/>
        <end position="176"/>
    </location>
</feature>
<dbReference type="AlphaFoldDB" id="A0A9C6WKQ2"/>
<dbReference type="InterPro" id="IPR003657">
    <property type="entry name" value="WRKY_dom"/>
</dbReference>
<evidence type="ECO:0000259" key="7">
    <source>
        <dbReference type="PROSITE" id="PS50811"/>
    </source>
</evidence>
<dbReference type="GO" id="GO:0005634">
    <property type="term" value="C:nucleus"/>
    <property type="evidence" value="ECO:0007669"/>
    <property type="project" value="UniProtKB-SubCell"/>
</dbReference>
<dbReference type="PROSITE" id="PS50811">
    <property type="entry name" value="WRKY"/>
    <property type="match status" value="1"/>
</dbReference>
<gene>
    <name evidence="9" type="primary">LOC110273813</name>
</gene>
<dbReference type="InterPro" id="IPR044810">
    <property type="entry name" value="WRKY_plant"/>
</dbReference>
<keyword evidence="2" id="KW-0805">Transcription regulation</keyword>
<evidence type="ECO:0000256" key="5">
    <source>
        <dbReference type="ARBA" id="ARBA00023242"/>
    </source>
</evidence>
<evidence type="ECO:0000256" key="3">
    <source>
        <dbReference type="ARBA" id="ARBA00023125"/>
    </source>
</evidence>
<accession>A0A9C6WKQ2</accession>
<name>A0A9C6WKQ2_ARADU</name>
<dbReference type="GO" id="GO:0003700">
    <property type="term" value="F:DNA-binding transcription factor activity"/>
    <property type="evidence" value="ECO:0007669"/>
    <property type="project" value="InterPro"/>
</dbReference>
<dbReference type="GO" id="GO:0043565">
    <property type="term" value="F:sequence-specific DNA binding"/>
    <property type="evidence" value="ECO:0007669"/>
    <property type="project" value="InterPro"/>
</dbReference>
<reference evidence="8" key="1">
    <citation type="journal article" date="2016" name="Nat. Genet.">
        <title>The genome sequences of Arachis duranensis and Arachis ipaensis, the diploid ancestors of cultivated peanut.</title>
        <authorList>
            <person name="Bertioli D.J."/>
            <person name="Cannon S.B."/>
            <person name="Froenicke L."/>
            <person name="Huang G."/>
            <person name="Farmer A.D."/>
            <person name="Cannon E.K."/>
            <person name="Liu X."/>
            <person name="Gao D."/>
            <person name="Clevenger J."/>
            <person name="Dash S."/>
            <person name="Ren L."/>
            <person name="Moretzsohn M.C."/>
            <person name="Shirasawa K."/>
            <person name="Huang W."/>
            <person name="Vidigal B."/>
            <person name="Abernathy B."/>
            <person name="Chu Y."/>
            <person name="Niederhuth C.E."/>
            <person name="Umale P."/>
            <person name="Araujo A.C."/>
            <person name="Kozik A."/>
            <person name="Kim K.D."/>
            <person name="Burow M.D."/>
            <person name="Varshney R.K."/>
            <person name="Wang X."/>
            <person name="Zhang X."/>
            <person name="Barkley N."/>
            <person name="Guimaraes P.M."/>
            <person name="Isobe S."/>
            <person name="Guo B."/>
            <person name="Liao B."/>
            <person name="Stalker H.T."/>
            <person name="Schmitz R.J."/>
            <person name="Scheffler B.E."/>
            <person name="Leal-Bertioli S.C."/>
            <person name="Xun X."/>
            <person name="Jackson S.A."/>
            <person name="Michelmore R."/>
            <person name="Ozias-Akins P."/>
        </authorList>
    </citation>
    <scope>NUCLEOTIDE SEQUENCE [LARGE SCALE GENOMIC DNA]</scope>
    <source>
        <strain evidence="8">cv. V14167</strain>
    </source>
</reference>
<feature type="region of interest" description="Disordered" evidence="6">
    <location>
        <begin position="71"/>
        <end position="103"/>
    </location>
</feature>
<dbReference type="Pfam" id="PF03106">
    <property type="entry name" value="WRKY"/>
    <property type="match status" value="1"/>
</dbReference>
<evidence type="ECO:0000256" key="2">
    <source>
        <dbReference type="ARBA" id="ARBA00023015"/>
    </source>
</evidence>
<evidence type="ECO:0000313" key="8">
    <source>
        <dbReference type="Proteomes" id="UP000515211"/>
    </source>
</evidence>
<dbReference type="SUPFAM" id="SSF118290">
    <property type="entry name" value="WRKY DNA-binding domain"/>
    <property type="match status" value="1"/>
</dbReference>
<sequence>MENNNEVSKATMMEQEIMRGRDMANQLLQVVVDSRNEEEIERSTVMPFAEDAVRKVLRSFTNTLLLLNNEDTKESSCNSNNNKKNSSSNKSQKGYHKRKSAAPSWQSDSSILCEDGHAWRKYGQKKTINSNYLRSYYKCSYKNEEDCKAIKHVQRIQEDPPLYRTTYSGHHTCKCSFVNYPHMKLESAPSLQESSKLLSFNNNYYNNNTLQSKEMKHLSSSISSTKQEPVEVIIPNDDHNQIHLLSDCELDFNYSSTESVAFDIFMGMFKF</sequence>
<proteinExistence type="predicted"/>
<dbReference type="RefSeq" id="XP_052108185.1">
    <property type="nucleotide sequence ID" value="XM_052252225.1"/>
</dbReference>
<protein>
    <submittedName>
        <fullName evidence="9">WRKY DNA-binding transcription factor 70-like isoform X2</fullName>
    </submittedName>
</protein>
<keyword evidence="5" id="KW-0539">Nucleus</keyword>